<organism evidence="2 3">
    <name type="scientific">Prorocentrum cordatum</name>
    <dbReference type="NCBI Taxonomy" id="2364126"/>
    <lineage>
        <taxon>Eukaryota</taxon>
        <taxon>Sar</taxon>
        <taxon>Alveolata</taxon>
        <taxon>Dinophyceae</taxon>
        <taxon>Prorocentrales</taxon>
        <taxon>Prorocentraceae</taxon>
        <taxon>Prorocentrum</taxon>
    </lineage>
</organism>
<gene>
    <name evidence="2" type="ORF">PCOR1329_LOCUS64965</name>
</gene>
<evidence type="ECO:0000313" key="3">
    <source>
        <dbReference type="Proteomes" id="UP001189429"/>
    </source>
</evidence>
<keyword evidence="3" id="KW-1185">Reference proteome</keyword>
<comment type="caution">
    <text evidence="2">The sequence shown here is derived from an EMBL/GenBank/DDBJ whole genome shotgun (WGS) entry which is preliminary data.</text>
</comment>
<evidence type="ECO:0000313" key="2">
    <source>
        <dbReference type="EMBL" id="CAK0882445.1"/>
    </source>
</evidence>
<dbReference type="Gene3D" id="1.10.720.30">
    <property type="entry name" value="SAP domain"/>
    <property type="match status" value="1"/>
</dbReference>
<protein>
    <submittedName>
        <fullName evidence="2">Uncharacterized protein</fullName>
    </submittedName>
</protein>
<feature type="non-terminal residue" evidence="2">
    <location>
        <position position="1"/>
    </location>
</feature>
<dbReference type="InterPro" id="IPR036361">
    <property type="entry name" value="SAP_dom_sf"/>
</dbReference>
<feature type="region of interest" description="Disordered" evidence="1">
    <location>
        <begin position="234"/>
        <end position="258"/>
    </location>
</feature>
<feature type="compositionally biased region" description="Pro residues" evidence="1">
    <location>
        <begin position="249"/>
        <end position="258"/>
    </location>
</feature>
<reference evidence="2" key="1">
    <citation type="submission" date="2023-10" db="EMBL/GenBank/DDBJ databases">
        <authorList>
            <person name="Chen Y."/>
            <person name="Shah S."/>
            <person name="Dougan E. K."/>
            <person name="Thang M."/>
            <person name="Chan C."/>
        </authorList>
    </citation>
    <scope>NUCLEOTIDE SEQUENCE [LARGE SCALE GENOMIC DNA]</scope>
</reference>
<sequence length="258" mass="27473">VYYVLTLLRVKGEEMAPNVRRRMASGQGVVAKGHHFEASVLEEALKRWDKERDAEAAPCARKTAAGQRSPAGPGSGLAGCPSTARSEAAPVGRAAGGASHSQGASTKCKRKLQEEDENVNPQTMREQHVPTETLARRRRLLGKSPHSEDTGGDAPAPAGAGAGASSRSVRELKALLSQAGVDCACCVEKADLQSLWDRFELFRARPLAELRASCAAAGGPRRGSVEECARFLRPRRRRGPGAAWEPRRPPPPSASAAR</sequence>
<name>A0ABN9W8B8_9DINO</name>
<proteinExistence type="predicted"/>
<dbReference type="EMBL" id="CAUYUJ010018294">
    <property type="protein sequence ID" value="CAK0882445.1"/>
    <property type="molecule type" value="Genomic_DNA"/>
</dbReference>
<dbReference type="Proteomes" id="UP001189429">
    <property type="component" value="Unassembled WGS sequence"/>
</dbReference>
<accession>A0ABN9W8B8</accession>
<evidence type="ECO:0000256" key="1">
    <source>
        <dbReference type="SAM" id="MobiDB-lite"/>
    </source>
</evidence>
<feature type="compositionally biased region" description="Low complexity" evidence="1">
    <location>
        <begin position="92"/>
        <end position="105"/>
    </location>
</feature>
<feature type="region of interest" description="Disordered" evidence="1">
    <location>
        <begin position="56"/>
        <end position="165"/>
    </location>
</feature>